<proteinExistence type="predicted"/>
<keyword evidence="2" id="KW-1185">Reference proteome</keyword>
<dbReference type="AlphaFoldDB" id="A0ABD3DZV9"/>
<comment type="caution">
    <text evidence="1">The sequence shown here is derived from an EMBL/GenBank/DDBJ whole genome shotgun (WGS) entry which is preliminary data.</text>
</comment>
<dbReference type="EMBL" id="JAVIJP010000013">
    <property type="protein sequence ID" value="KAL3646405.1"/>
    <property type="molecule type" value="Genomic_DNA"/>
</dbReference>
<dbReference type="Proteomes" id="UP001632038">
    <property type="component" value="Unassembled WGS sequence"/>
</dbReference>
<protein>
    <submittedName>
        <fullName evidence="1">Uncharacterized protein</fullName>
    </submittedName>
</protein>
<name>A0ABD3DZV9_9LAMI</name>
<sequence>MSGPRRRSASGLLLANQHERKQIMLKAGAAIDKKTMKHPKLLSGRVAWDIELQKLIGATVEKLKNKGWLRNGFPRSYREVPEHMIKYLLNEEKMELLNEEQMEFDNPYGNLKKIRPAFKYLYAMKMLNFGIRGEKVFMEIPEHKGVSAPTASVSCVKERTSLSGRATQASLNPEILGPWDV</sequence>
<evidence type="ECO:0000313" key="1">
    <source>
        <dbReference type="EMBL" id="KAL3646405.1"/>
    </source>
</evidence>
<gene>
    <name evidence="1" type="ORF">CASFOL_011585</name>
</gene>
<organism evidence="1 2">
    <name type="scientific">Castilleja foliolosa</name>
    <dbReference type="NCBI Taxonomy" id="1961234"/>
    <lineage>
        <taxon>Eukaryota</taxon>
        <taxon>Viridiplantae</taxon>
        <taxon>Streptophyta</taxon>
        <taxon>Embryophyta</taxon>
        <taxon>Tracheophyta</taxon>
        <taxon>Spermatophyta</taxon>
        <taxon>Magnoliopsida</taxon>
        <taxon>eudicotyledons</taxon>
        <taxon>Gunneridae</taxon>
        <taxon>Pentapetalae</taxon>
        <taxon>asterids</taxon>
        <taxon>lamiids</taxon>
        <taxon>Lamiales</taxon>
        <taxon>Orobanchaceae</taxon>
        <taxon>Pedicularideae</taxon>
        <taxon>Castillejinae</taxon>
        <taxon>Castilleja</taxon>
    </lineage>
</organism>
<reference evidence="2" key="1">
    <citation type="journal article" date="2024" name="IScience">
        <title>Strigolactones Initiate the Formation of Haustorium-like Structures in Castilleja.</title>
        <authorList>
            <person name="Buerger M."/>
            <person name="Peterson D."/>
            <person name="Chory J."/>
        </authorList>
    </citation>
    <scope>NUCLEOTIDE SEQUENCE [LARGE SCALE GENOMIC DNA]</scope>
</reference>
<evidence type="ECO:0000313" key="2">
    <source>
        <dbReference type="Proteomes" id="UP001632038"/>
    </source>
</evidence>
<accession>A0ABD3DZV9</accession>